<dbReference type="PROSITE" id="PS50088">
    <property type="entry name" value="ANK_REPEAT"/>
    <property type="match status" value="2"/>
</dbReference>
<dbReference type="PANTHER" id="PTHR24121">
    <property type="entry name" value="NO MECHANORECEPTOR POTENTIAL C, ISOFORM D-RELATED"/>
    <property type="match status" value="1"/>
</dbReference>
<dbReference type="RefSeq" id="WP_028372577.1">
    <property type="nucleotide sequence ID" value="NZ_CAAAJD010000003.1"/>
</dbReference>
<dbReference type="Gene3D" id="1.25.40.20">
    <property type="entry name" value="Ankyrin repeat-containing domain"/>
    <property type="match status" value="2"/>
</dbReference>
<evidence type="ECO:0000313" key="4">
    <source>
        <dbReference type="Proteomes" id="UP000054869"/>
    </source>
</evidence>
<dbReference type="OrthoDB" id="5649256at2"/>
<dbReference type="SUPFAM" id="SSF48403">
    <property type="entry name" value="Ankyrin repeat"/>
    <property type="match status" value="1"/>
</dbReference>
<dbReference type="EMBL" id="LNYI01000028">
    <property type="protein sequence ID" value="KTD22165.1"/>
    <property type="molecule type" value="Genomic_DNA"/>
</dbReference>
<accession>A0A0W0VPX0</accession>
<dbReference type="eggNOG" id="COG0666">
    <property type="taxonomic scope" value="Bacteria"/>
</dbReference>
<reference evidence="3 4" key="1">
    <citation type="submission" date="2015-11" db="EMBL/GenBank/DDBJ databases">
        <title>Genomic analysis of 38 Legionella species identifies large and diverse effector repertoires.</title>
        <authorList>
            <person name="Burstein D."/>
            <person name="Amaro F."/>
            <person name="Zusman T."/>
            <person name="Lifshitz Z."/>
            <person name="Cohen O."/>
            <person name="Gilbert J.A."/>
            <person name="Pupko T."/>
            <person name="Shuman H.A."/>
            <person name="Segal G."/>
        </authorList>
    </citation>
    <scope>NUCLEOTIDE SEQUENCE [LARGE SCALE GENOMIC DNA]</scope>
    <source>
        <strain evidence="3 4">ATCC 49751</strain>
    </source>
</reference>
<evidence type="ECO:0000256" key="2">
    <source>
        <dbReference type="SAM" id="MobiDB-lite"/>
    </source>
</evidence>
<name>A0A0W0VPX0_9GAMM</name>
<keyword evidence="4" id="KW-1185">Reference proteome</keyword>
<feature type="repeat" description="ANK" evidence="1">
    <location>
        <begin position="253"/>
        <end position="275"/>
    </location>
</feature>
<dbReference type="AlphaFoldDB" id="A0A0W0VPX0"/>
<dbReference type="PROSITE" id="PS50297">
    <property type="entry name" value="ANK_REP_REGION"/>
    <property type="match status" value="2"/>
</dbReference>
<dbReference type="STRING" id="45067.Llan_1428"/>
<feature type="repeat" description="ANK" evidence="1">
    <location>
        <begin position="322"/>
        <end position="354"/>
    </location>
</feature>
<gene>
    <name evidence="3" type="ORF">Llan_1428</name>
</gene>
<comment type="caution">
    <text evidence="3">The sequence shown here is derived from an EMBL/GenBank/DDBJ whole genome shotgun (WGS) entry which is preliminary data.</text>
</comment>
<organism evidence="3 4">
    <name type="scientific">Legionella lansingensis</name>
    <dbReference type="NCBI Taxonomy" id="45067"/>
    <lineage>
        <taxon>Bacteria</taxon>
        <taxon>Pseudomonadati</taxon>
        <taxon>Pseudomonadota</taxon>
        <taxon>Gammaproteobacteria</taxon>
        <taxon>Legionellales</taxon>
        <taxon>Legionellaceae</taxon>
        <taxon>Legionella</taxon>
    </lineage>
</organism>
<sequence length="757" mass="85933">MKEKLFEGAEQDNPAVLVDLTDPKLLLEKDPAGYTPLHIAARKKHYDWLRALTQKNILTFEHIMAPDPDGDTLLHKIVRAGEADLIEDCIRICYQHDKNGEFWDKTNIYGETPWEQKSKTADKVLLKLETPLTKYHGHPSPLYQAAKYNPYFIQEINDEGLLRGEMLYKTTLVGEIKDTPLSLAARLGHFDILALFLAKNTPDFIDFANYDKTNTWLHELALHNDSVPFVEKMLKEETTRELISASLESQDVNGDTPLHFAARYGNLELLTLLLSTFPNVEPILNEQGNSWIHELAEYHPDQLTLIQSGLIPKQALTIKNDNGNTCLHLLARQGDADTLATLLALGVDATARNNQGQSFLHLASFATIEKLVETGALNTTHLNLTDKNNMTIMHRVLRDKNIVLAEKLYALGGRLDLLDKYGRTPIRNLETIYFGSPRVPHEKISEFNSQVPPRFQIDEKSLRSFFAKQQLYFVFGVQKLIEPPKQTNEYVGSGNFPKNVIPFLQQTLSQFAMSREESKQKGYHEIINLLDHFLPISDVANKIDEVTGSLLAGQPLLTHSGWEAHVVGVAIEKQGPDMVLSIAERGPWAEKTADDRAIPVRTLRFKAEKDDIQKVLRLLEQAQYVDEEQARDLIFKQLPEITHTTFHSENDPSKSLVCKFFKAPICYYANFKTALHDWFVKKFNLREGQQEYKEFEISLRKQAIDDYLRYVPPAEQDHKLLGQCVAVIHEKEEKAKQLKEAVPVSSDSKTSGVGGAH</sequence>
<evidence type="ECO:0000313" key="3">
    <source>
        <dbReference type="EMBL" id="KTD22165.1"/>
    </source>
</evidence>
<dbReference type="PATRIC" id="fig|45067.4.peg.1495"/>
<dbReference type="PANTHER" id="PTHR24121:SF22">
    <property type="entry name" value="PROTEIN ACCELERATED CELL DEATH 6-LIKE"/>
    <property type="match status" value="1"/>
</dbReference>
<feature type="region of interest" description="Disordered" evidence="2">
    <location>
        <begin position="738"/>
        <end position="757"/>
    </location>
</feature>
<dbReference type="Pfam" id="PF00023">
    <property type="entry name" value="Ank"/>
    <property type="match status" value="3"/>
</dbReference>
<keyword evidence="1" id="KW-0040">ANK repeat</keyword>
<dbReference type="SMART" id="SM00248">
    <property type="entry name" value="ANK"/>
    <property type="match status" value="6"/>
</dbReference>
<dbReference type="InterPro" id="IPR002110">
    <property type="entry name" value="Ankyrin_rpt"/>
</dbReference>
<dbReference type="Proteomes" id="UP000054869">
    <property type="component" value="Unassembled WGS sequence"/>
</dbReference>
<dbReference type="InterPro" id="IPR036770">
    <property type="entry name" value="Ankyrin_rpt-contain_sf"/>
</dbReference>
<proteinExistence type="predicted"/>
<protein>
    <submittedName>
        <fullName evidence="3">Ankyrin repeats (3 copies)</fullName>
    </submittedName>
</protein>
<evidence type="ECO:0000256" key="1">
    <source>
        <dbReference type="PROSITE-ProRule" id="PRU00023"/>
    </source>
</evidence>